<accession>A0ABD6ENB2</accession>
<gene>
    <name evidence="2" type="ORF">AB6A40_005172</name>
</gene>
<feature type="region of interest" description="Disordered" evidence="1">
    <location>
        <begin position="295"/>
        <end position="315"/>
    </location>
</feature>
<dbReference type="AlphaFoldDB" id="A0ABD6ENB2"/>
<comment type="caution">
    <text evidence="2">The sequence shown here is derived from an EMBL/GenBank/DDBJ whole genome shotgun (WGS) entry which is preliminary data.</text>
</comment>
<dbReference type="Proteomes" id="UP001608902">
    <property type="component" value="Unassembled WGS sequence"/>
</dbReference>
<organism evidence="2 3">
    <name type="scientific">Gnathostoma spinigerum</name>
    <dbReference type="NCBI Taxonomy" id="75299"/>
    <lineage>
        <taxon>Eukaryota</taxon>
        <taxon>Metazoa</taxon>
        <taxon>Ecdysozoa</taxon>
        <taxon>Nematoda</taxon>
        <taxon>Chromadorea</taxon>
        <taxon>Rhabditida</taxon>
        <taxon>Spirurina</taxon>
        <taxon>Gnathostomatomorpha</taxon>
        <taxon>Gnathostomatoidea</taxon>
        <taxon>Gnathostomatidae</taxon>
        <taxon>Gnathostoma</taxon>
    </lineage>
</organism>
<name>A0ABD6ENB2_9BILA</name>
<evidence type="ECO:0000313" key="3">
    <source>
        <dbReference type="Proteomes" id="UP001608902"/>
    </source>
</evidence>
<sequence length="377" mass="42965">MKSHKLRMDALCELLSQKFRQLHDVDFFETLIEGYENLTHKDHLGLAKVDLLLNQELQDRVAVMITAAVEELKERRQLQEKQKALRMSMMELVTCIDYVCAKHKEIKSRLESNTFRAEKFESDLKGKILKQFTSSSDIETAVDKHSYATTIETKLKILSNGSDQKMCYSMGRRSLLFDDQGMVEKRTAKRSYSFTENSVHVNEKSDRKQRAKACVRFLDDMGNEKQFEGRPSVALSSDRSHLLVSLDGSYTTDSTEGKGDTDVAARPVLLNFDDDVDEPTEAQLAGHVYSLKKGSQNSITNRNADKEGKKSEQRGNGALLVSDEDLFTLPKRPVMQSDAMIKYMENVSKEYEKDGRACALSAFQFDRCVRSFFLQVK</sequence>
<proteinExistence type="predicted"/>
<protein>
    <submittedName>
        <fullName evidence="2">Uncharacterized protein</fullName>
    </submittedName>
</protein>
<dbReference type="EMBL" id="JBGFUD010003224">
    <property type="protein sequence ID" value="MFH4978463.1"/>
    <property type="molecule type" value="Genomic_DNA"/>
</dbReference>
<reference evidence="2 3" key="1">
    <citation type="submission" date="2024-08" db="EMBL/GenBank/DDBJ databases">
        <title>Gnathostoma spinigerum genome.</title>
        <authorList>
            <person name="Gonzalez-Bertolin B."/>
            <person name="Monzon S."/>
            <person name="Zaballos A."/>
            <person name="Jimenez P."/>
            <person name="Dekumyoy P."/>
            <person name="Varona S."/>
            <person name="Cuesta I."/>
            <person name="Sumanam S."/>
            <person name="Adisakwattana P."/>
            <person name="Gasser R.B."/>
            <person name="Hernandez-Gonzalez A."/>
            <person name="Young N.D."/>
            <person name="Perteguer M.J."/>
        </authorList>
    </citation>
    <scope>NUCLEOTIDE SEQUENCE [LARGE SCALE GENOMIC DNA]</scope>
    <source>
        <strain evidence="2">AL3</strain>
        <tissue evidence="2">Liver</tissue>
    </source>
</reference>
<feature type="compositionally biased region" description="Basic and acidic residues" evidence="1">
    <location>
        <begin position="303"/>
        <end position="313"/>
    </location>
</feature>
<keyword evidence="3" id="KW-1185">Reference proteome</keyword>
<evidence type="ECO:0000256" key="1">
    <source>
        <dbReference type="SAM" id="MobiDB-lite"/>
    </source>
</evidence>
<evidence type="ECO:0000313" key="2">
    <source>
        <dbReference type="EMBL" id="MFH4978463.1"/>
    </source>
</evidence>